<proteinExistence type="predicted"/>
<feature type="compositionally biased region" description="Low complexity" evidence="1">
    <location>
        <begin position="25"/>
        <end position="37"/>
    </location>
</feature>
<accession>A0A9E7JMY4</accession>
<sequence length="98" mass="10978">MEIREDACVFSDLFLGNVREATAASPLPLSPSVSEAVPPKPSDPGKCYPGPHRKDLGTLGFICIVFLLNIGTRNLFFICLLTLWSIRINRRSLRFERD</sequence>
<feature type="transmembrane region" description="Helical" evidence="2">
    <location>
        <begin position="59"/>
        <end position="84"/>
    </location>
</feature>
<evidence type="ECO:0000256" key="1">
    <source>
        <dbReference type="SAM" id="MobiDB-lite"/>
    </source>
</evidence>
<dbReference type="OrthoDB" id="739492at2759"/>
<feature type="region of interest" description="Disordered" evidence="1">
    <location>
        <begin position="25"/>
        <end position="49"/>
    </location>
</feature>
<name>A0A9E7JMY4_9LILI</name>
<gene>
    <name evidence="3" type="ORF">MUK42_26427</name>
</gene>
<evidence type="ECO:0000313" key="4">
    <source>
        <dbReference type="Proteomes" id="UP001055439"/>
    </source>
</evidence>
<keyword evidence="4" id="KW-1185">Reference proteome</keyword>
<dbReference type="EMBL" id="CP097504">
    <property type="protein sequence ID" value="URD87013.1"/>
    <property type="molecule type" value="Genomic_DNA"/>
</dbReference>
<dbReference type="AlphaFoldDB" id="A0A9E7JMY4"/>
<evidence type="ECO:0000256" key="2">
    <source>
        <dbReference type="SAM" id="Phobius"/>
    </source>
</evidence>
<keyword evidence="2" id="KW-1133">Transmembrane helix</keyword>
<dbReference type="Proteomes" id="UP001055439">
    <property type="component" value="Chromosome 2"/>
</dbReference>
<keyword evidence="2" id="KW-0472">Membrane</keyword>
<protein>
    <submittedName>
        <fullName evidence="3">F-box protein</fullName>
    </submittedName>
</protein>
<keyword evidence="2" id="KW-0812">Transmembrane</keyword>
<reference evidence="3" key="1">
    <citation type="submission" date="2022-05" db="EMBL/GenBank/DDBJ databases">
        <title>The Musa troglodytarum L. genome provides insights into the mechanism of non-climacteric behaviour and enrichment of carotenoids.</title>
        <authorList>
            <person name="Wang J."/>
        </authorList>
    </citation>
    <scope>NUCLEOTIDE SEQUENCE</scope>
    <source>
        <tissue evidence="3">Leaf</tissue>
    </source>
</reference>
<organism evidence="3 4">
    <name type="scientific">Musa troglodytarum</name>
    <name type="common">fe'i banana</name>
    <dbReference type="NCBI Taxonomy" id="320322"/>
    <lineage>
        <taxon>Eukaryota</taxon>
        <taxon>Viridiplantae</taxon>
        <taxon>Streptophyta</taxon>
        <taxon>Embryophyta</taxon>
        <taxon>Tracheophyta</taxon>
        <taxon>Spermatophyta</taxon>
        <taxon>Magnoliopsida</taxon>
        <taxon>Liliopsida</taxon>
        <taxon>Zingiberales</taxon>
        <taxon>Musaceae</taxon>
        <taxon>Musa</taxon>
    </lineage>
</organism>
<evidence type="ECO:0000313" key="3">
    <source>
        <dbReference type="EMBL" id="URD87013.1"/>
    </source>
</evidence>